<name>A0A4R5DJL9_9ACTN</name>
<accession>A0A4R5DJL9</accession>
<evidence type="ECO:0000313" key="5">
    <source>
        <dbReference type="EMBL" id="TDE14332.1"/>
    </source>
</evidence>
<protein>
    <recommendedName>
        <fullName evidence="4">Sulfatase N-terminal domain-containing protein</fullName>
    </recommendedName>
</protein>
<dbReference type="OrthoDB" id="9777306at2"/>
<feature type="domain" description="Sulfatase N-terminal" evidence="4">
    <location>
        <begin position="10"/>
        <end position="356"/>
    </location>
</feature>
<dbReference type="GO" id="GO:0004065">
    <property type="term" value="F:arylsulfatase activity"/>
    <property type="evidence" value="ECO:0007669"/>
    <property type="project" value="TreeGrafter"/>
</dbReference>
<evidence type="ECO:0000313" key="6">
    <source>
        <dbReference type="Proteomes" id="UP000294739"/>
    </source>
</evidence>
<dbReference type="Proteomes" id="UP000294739">
    <property type="component" value="Unassembled WGS sequence"/>
</dbReference>
<feature type="region of interest" description="Disordered" evidence="3">
    <location>
        <begin position="456"/>
        <end position="506"/>
    </location>
</feature>
<keyword evidence="6" id="KW-1185">Reference proteome</keyword>
<evidence type="ECO:0000256" key="3">
    <source>
        <dbReference type="SAM" id="MobiDB-lite"/>
    </source>
</evidence>
<dbReference type="InterPro" id="IPR050738">
    <property type="entry name" value="Sulfatase"/>
</dbReference>
<evidence type="ECO:0000256" key="1">
    <source>
        <dbReference type="ARBA" id="ARBA00008779"/>
    </source>
</evidence>
<dbReference type="CDD" id="cd16022">
    <property type="entry name" value="sulfatase_like"/>
    <property type="match status" value="1"/>
</dbReference>
<keyword evidence="2" id="KW-0378">Hydrolase</keyword>
<comment type="caution">
    <text evidence="5">The sequence shown here is derived from an EMBL/GenBank/DDBJ whole genome shotgun (WGS) entry which is preliminary data.</text>
</comment>
<dbReference type="Gene3D" id="3.40.720.10">
    <property type="entry name" value="Alkaline Phosphatase, subunit A"/>
    <property type="match status" value="1"/>
</dbReference>
<gene>
    <name evidence="5" type="ORF">E1269_04030</name>
</gene>
<organism evidence="5 6">
    <name type="scientific">Jiangella asiatica</name>
    <dbReference type="NCBI Taxonomy" id="2530372"/>
    <lineage>
        <taxon>Bacteria</taxon>
        <taxon>Bacillati</taxon>
        <taxon>Actinomycetota</taxon>
        <taxon>Actinomycetes</taxon>
        <taxon>Jiangellales</taxon>
        <taxon>Jiangellaceae</taxon>
        <taxon>Jiangella</taxon>
    </lineage>
</organism>
<evidence type="ECO:0000256" key="2">
    <source>
        <dbReference type="ARBA" id="ARBA00022801"/>
    </source>
</evidence>
<dbReference type="EMBL" id="SMKZ01000003">
    <property type="protein sequence ID" value="TDE14332.1"/>
    <property type="molecule type" value="Genomic_DNA"/>
</dbReference>
<dbReference type="Pfam" id="PF00884">
    <property type="entry name" value="Sulfatase"/>
    <property type="match status" value="1"/>
</dbReference>
<dbReference type="PANTHER" id="PTHR42693">
    <property type="entry name" value="ARYLSULFATASE FAMILY MEMBER"/>
    <property type="match status" value="1"/>
</dbReference>
<evidence type="ECO:0000259" key="4">
    <source>
        <dbReference type="Pfam" id="PF00884"/>
    </source>
</evidence>
<dbReference type="AlphaFoldDB" id="A0A4R5DJL9"/>
<feature type="compositionally biased region" description="Basic and acidic residues" evidence="3">
    <location>
        <begin position="472"/>
        <end position="481"/>
    </location>
</feature>
<dbReference type="SUPFAM" id="SSF53649">
    <property type="entry name" value="Alkaline phosphatase-like"/>
    <property type="match status" value="1"/>
</dbReference>
<comment type="similarity">
    <text evidence="1">Belongs to the sulfatase family.</text>
</comment>
<dbReference type="PANTHER" id="PTHR42693:SF53">
    <property type="entry name" value="ENDO-4-O-SULFATASE"/>
    <property type="match status" value="1"/>
</dbReference>
<proteinExistence type="inferred from homology"/>
<dbReference type="InterPro" id="IPR017850">
    <property type="entry name" value="Alkaline_phosphatase_core_sf"/>
</dbReference>
<dbReference type="InParanoid" id="A0A4R5DJL9"/>
<dbReference type="InterPro" id="IPR000917">
    <property type="entry name" value="Sulfatase_N"/>
</dbReference>
<sequence length="506" mass="56606">MRGPPVTSRPNVLLITADQFRFDAIAAHGNHHVRTPNLDRLVSQGVTFHRAYAESPVCVPARAGILTGQLPHRNGITSNGTPLTDGTPTVVRELASSGYHTQAIGKMHFTPVRASHGFDRLWLSEEIPEAAEEDEYLIDLLAAGMDHVLEPHGIRHELYYSPQPSQLPAHLHTTAWTGRRTREFLASRVHDSAPFFCWTSFIKPHPPFDPPYPYYLWYDPLDMPDPVRADDELGRLGYHIHNQHRVKWTHPELDVTRIRVLRAYYYACVSHVDAEIGRILDQLDESGLRDNTLVIFTADHGEYLGDHWAFGKRGYHDSAARIPLLLSWPGTIPDDAVSSALAGLTDIAPTVLAATGADPGGLDPDGHDLLPVATGRQESVRDVLLGQYHVGAHALYFAMNPRYKYTYSAADDRECLYQVGSDETTDLTGDGRYEGDLTKLRNALIDRLARDGYHEPLDDDGWRRYPPPGPHPSHDDREARGRGRQYPRWKGPDDLLRSYGGSGLDP</sequence>
<reference evidence="5 6" key="1">
    <citation type="submission" date="2019-03" db="EMBL/GenBank/DDBJ databases">
        <title>Draft genome sequences of novel Actinobacteria.</title>
        <authorList>
            <person name="Sahin N."/>
            <person name="Ay H."/>
            <person name="Saygin H."/>
        </authorList>
    </citation>
    <scope>NUCLEOTIDE SEQUENCE [LARGE SCALE GENOMIC DNA]</scope>
    <source>
        <strain evidence="5 6">5K138</strain>
    </source>
</reference>